<feature type="transmembrane region" description="Helical" evidence="11">
    <location>
        <begin position="1057"/>
        <end position="1077"/>
    </location>
</feature>
<dbReference type="AlphaFoldDB" id="K8EAZ1"/>
<evidence type="ECO:0000259" key="12">
    <source>
        <dbReference type="Pfam" id="PF07774"/>
    </source>
</evidence>
<dbReference type="STRING" id="41875.K8EAZ1"/>
<evidence type="ECO:0000259" key="13">
    <source>
        <dbReference type="Pfam" id="PF25293"/>
    </source>
</evidence>
<evidence type="ECO:0000256" key="9">
    <source>
        <dbReference type="ARBA" id="ARBA00023136"/>
    </source>
</evidence>
<dbReference type="InterPro" id="IPR011678">
    <property type="entry name" value="EMC1_C"/>
</dbReference>
<evidence type="ECO:0000313" key="15">
    <source>
        <dbReference type="Proteomes" id="UP000198341"/>
    </source>
</evidence>
<dbReference type="GO" id="GO:0072546">
    <property type="term" value="C:EMC complex"/>
    <property type="evidence" value="ECO:0007669"/>
    <property type="project" value="InterPro"/>
</dbReference>
<evidence type="ECO:0000256" key="2">
    <source>
        <dbReference type="ARBA" id="ARBA00007904"/>
    </source>
</evidence>
<accession>K8EAZ1</accession>
<dbReference type="EMBL" id="FO082277">
    <property type="protein sequence ID" value="CCO15072.1"/>
    <property type="molecule type" value="Genomic_DNA"/>
</dbReference>
<comment type="subunit">
    <text evidence="3">Component of the ER membrane protein complex (EMC).</text>
</comment>
<keyword evidence="7" id="KW-0256">Endoplasmic reticulum</keyword>
<keyword evidence="6" id="KW-0732">Signal</keyword>
<gene>
    <name evidence="14" type="ORF">Bathy02g06080</name>
</gene>
<dbReference type="Pfam" id="PF25293">
    <property type="entry name" value="Beta-prop_EMC1_N"/>
    <property type="match status" value="1"/>
</dbReference>
<dbReference type="InterPro" id="IPR015943">
    <property type="entry name" value="WD40/YVTN_repeat-like_dom_sf"/>
</dbReference>
<evidence type="ECO:0000256" key="11">
    <source>
        <dbReference type="SAM" id="Phobius"/>
    </source>
</evidence>
<dbReference type="Proteomes" id="UP000198341">
    <property type="component" value="Chromosome 2"/>
</dbReference>
<dbReference type="InterPro" id="IPR026895">
    <property type="entry name" value="EMC1"/>
</dbReference>
<comment type="similarity">
    <text evidence="2">Belongs to the EMC1 family.</text>
</comment>
<sequence length="1090" mass="119195">MRAKASAAKRKKSLNFSMSIASVVLFLCGVLVNTSNALREDQLGTYDWHLKFVGDVRFVSFLTGENDRNKVLVTTQDSNIIAALDQKDGTIEWRATLDESDAVDYASLVSATTHTRDEQKFLLVQSSSGKFIRALDIEDGSMIWETIAYTEAAASEELYLESAKDLGIDILPLGKDVDGDTVHDFLVLAKGTVTLRSLADGVTQWKANVAEAIATETNEKCHLQRVCLEEGSKAVYAVGVSTIDSSICGASLRVSDGHVTHTAVGGTKLSGIVGEDGKYSVFCAGANSDKVFVALKRTSKSKKQNFSVVTIDASAFFEKKGGDASIFADVSVMKLGISDDASNTYNKGGNGSTDTRNFIKLNTVASAGDEKSYRSSRLAGAMILSSDAGEMTLLRFLDTSKQLTSVRSFPDKNKVAVSFHNDEIFVVESSKLSSSSPVLKVTAQALIGNGNDALQVAEWHIGDDSNLLKKYAHVKSVFVDPKTTNAVVVHRDAFLTFVDKKTKTNPIWTREESIATASESMFGYLPETIAVYTDAREQANAVVVKSSLKESARVQYLALAARLNRADAEMRAELAKLRRSRGTKLLPTRDDIGFRRSLLFLTPTGSLIALHNGDGRVVWRTHLGCAKNEWKYTALVPWVVDGKEALLTVAKNATTTIVQCVYQEDGTKAADATYYGFAAVRLVPLEVSGKASRILFVDDVGEASVYPPETDSRESTTLNAVRSAISRNSYYVVDQERNEVRGYTFALTDKGTSASGVHTWTIKFPPESGNIVGFSRKAAQTEPVHAWVKVPGDRSTMFKYVNPNVFFIATDDGRGIHAHLVEGVSGRIIYRVYHAKAKGPVYATLCENWITYSYYDTDAQRHALSVLEVYDDSETRKNKAVSQLVLKSLFGRSTSSATKKNISSSAAGVRQVTDDDETVLSSFTPPPLRVLGQSYFIRPGTKFMRVTASARGITGHQVLLGTDTDQVVALDRRWLDPRRPTKPSAFDRDEGLIPYMEVLPLSPSSWVTNKNIVARLKDVVTAPTALESTVLCFARGVDVFYTRLHPSQSFDALDEEFSYGLLIISLLVVGVTALATHRMSVKATSKRLWK</sequence>
<dbReference type="PANTHER" id="PTHR21573:SF0">
    <property type="entry name" value="ER MEMBRANE PROTEIN COMPLEX SUBUNIT 1"/>
    <property type="match status" value="1"/>
</dbReference>
<keyword evidence="9 11" id="KW-0472">Membrane</keyword>
<evidence type="ECO:0000256" key="1">
    <source>
        <dbReference type="ARBA" id="ARBA00004115"/>
    </source>
</evidence>
<keyword evidence="15" id="KW-1185">Reference proteome</keyword>
<organism evidence="14 15">
    <name type="scientific">Bathycoccus prasinos</name>
    <dbReference type="NCBI Taxonomy" id="41875"/>
    <lineage>
        <taxon>Eukaryota</taxon>
        <taxon>Viridiplantae</taxon>
        <taxon>Chlorophyta</taxon>
        <taxon>Mamiellophyceae</taxon>
        <taxon>Mamiellales</taxon>
        <taxon>Bathycoccaceae</taxon>
        <taxon>Bathycoccus</taxon>
    </lineage>
</organism>
<dbReference type="eggNOG" id="KOG2103">
    <property type="taxonomic scope" value="Eukaryota"/>
</dbReference>
<feature type="domain" description="EMC1 first beta-propeller" evidence="13">
    <location>
        <begin position="37"/>
        <end position="512"/>
    </location>
</feature>
<keyword evidence="8 11" id="KW-1133">Transmembrane helix</keyword>
<dbReference type="OrthoDB" id="498028at2759"/>
<dbReference type="InterPro" id="IPR058545">
    <property type="entry name" value="Beta-prop_EMC1_1st"/>
</dbReference>
<proteinExistence type="inferred from homology"/>
<reference evidence="14 15" key="1">
    <citation type="submission" date="2011-10" db="EMBL/GenBank/DDBJ databases">
        <authorList>
            <person name="Genoscope - CEA"/>
        </authorList>
    </citation>
    <scope>NUCLEOTIDE SEQUENCE [LARGE SCALE GENOMIC DNA]</scope>
    <source>
        <strain evidence="14 15">RCC 1105</strain>
    </source>
</reference>
<dbReference type="InterPro" id="IPR011047">
    <property type="entry name" value="Quinoprotein_ADH-like_sf"/>
</dbReference>
<dbReference type="SUPFAM" id="SSF50998">
    <property type="entry name" value="Quinoprotein alcohol dehydrogenase-like"/>
    <property type="match status" value="1"/>
</dbReference>
<evidence type="ECO:0000313" key="14">
    <source>
        <dbReference type="EMBL" id="CCO15072.1"/>
    </source>
</evidence>
<evidence type="ECO:0000256" key="10">
    <source>
        <dbReference type="ARBA" id="ARBA00023180"/>
    </source>
</evidence>
<feature type="domain" description="ER membrane protein complex subunit 1 C-terminal" evidence="12">
    <location>
        <begin position="846"/>
        <end position="1089"/>
    </location>
</feature>
<evidence type="ECO:0000256" key="3">
    <source>
        <dbReference type="ARBA" id="ARBA00011276"/>
    </source>
</evidence>
<evidence type="ECO:0000256" key="7">
    <source>
        <dbReference type="ARBA" id="ARBA00022824"/>
    </source>
</evidence>
<dbReference type="Gene3D" id="2.130.10.10">
    <property type="entry name" value="YVTN repeat-like/Quinoprotein amine dehydrogenase"/>
    <property type="match status" value="1"/>
</dbReference>
<evidence type="ECO:0000256" key="6">
    <source>
        <dbReference type="ARBA" id="ARBA00022729"/>
    </source>
</evidence>
<protein>
    <recommendedName>
        <fullName evidence="4">ER membrane protein complex subunit 1</fullName>
    </recommendedName>
</protein>
<dbReference type="GO" id="GO:0034975">
    <property type="term" value="P:protein folding in endoplasmic reticulum"/>
    <property type="evidence" value="ECO:0007669"/>
    <property type="project" value="TreeGrafter"/>
</dbReference>
<name>K8EAZ1_9CHLO</name>
<dbReference type="KEGG" id="bpg:Bathy02g06080"/>
<evidence type="ECO:0000256" key="5">
    <source>
        <dbReference type="ARBA" id="ARBA00022692"/>
    </source>
</evidence>
<dbReference type="RefSeq" id="XP_007514832.1">
    <property type="nucleotide sequence ID" value="XM_007514770.1"/>
</dbReference>
<dbReference type="GeneID" id="19017723"/>
<evidence type="ECO:0000256" key="4">
    <source>
        <dbReference type="ARBA" id="ARBA00020824"/>
    </source>
</evidence>
<keyword evidence="5 11" id="KW-0812">Transmembrane</keyword>
<dbReference type="Pfam" id="PF07774">
    <property type="entry name" value="EMC1_C"/>
    <property type="match status" value="1"/>
</dbReference>
<dbReference type="PANTHER" id="PTHR21573">
    <property type="entry name" value="ER MEMBRANE PROTEIN COMPLEX SUBUNIT 1"/>
    <property type="match status" value="1"/>
</dbReference>
<keyword evidence="10" id="KW-0325">Glycoprotein</keyword>
<comment type="subcellular location">
    <subcellularLocation>
        <location evidence="1">Endoplasmic reticulum membrane</location>
        <topology evidence="1">Single-pass type I membrane protein</topology>
    </subcellularLocation>
</comment>
<evidence type="ECO:0000256" key="8">
    <source>
        <dbReference type="ARBA" id="ARBA00022989"/>
    </source>
</evidence>